<sequence>MRLQSSRLEGKMMKGQKGYVLVAVPAWQARLGGRLVAWTRRMRRWLELHRQRRYLAQMSDAALKDMGLSRADILEETERPFWDDPLKR</sequence>
<dbReference type="Proteomes" id="UP000269872">
    <property type="component" value="Unassembled WGS sequence"/>
</dbReference>
<accession>A0A3M6F2J8</accession>
<protein>
    <recommendedName>
        <fullName evidence="1">YjiS-like domain-containing protein</fullName>
    </recommendedName>
</protein>
<name>A0A3M6F2J8_9PSED</name>
<proteinExistence type="predicted"/>
<dbReference type="InterPro" id="IPR009506">
    <property type="entry name" value="YjiS-like"/>
</dbReference>
<evidence type="ECO:0000259" key="1">
    <source>
        <dbReference type="Pfam" id="PF06568"/>
    </source>
</evidence>
<organism evidence="2 3">
    <name type="scientific">Pseudomonas caricapapayae</name>
    <dbReference type="NCBI Taxonomy" id="46678"/>
    <lineage>
        <taxon>Bacteria</taxon>
        <taxon>Pseudomonadati</taxon>
        <taxon>Pseudomonadota</taxon>
        <taxon>Gammaproteobacteria</taxon>
        <taxon>Pseudomonadales</taxon>
        <taxon>Pseudomonadaceae</taxon>
        <taxon>Pseudomonas</taxon>
    </lineage>
</organism>
<dbReference type="AlphaFoldDB" id="A0A3M6F2J8"/>
<reference evidence="2 3" key="1">
    <citation type="submission" date="2018-08" db="EMBL/GenBank/DDBJ databases">
        <title>Recombination of ecologically and evolutionarily significant loci maintains genetic cohesion in the Pseudomonas syringae species complex.</title>
        <authorList>
            <person name="Dillon M."/>
            <person name="Thakur S."/>
            <person name="Almeida R.N.D."/>
            <person name="Weir B.S."/>
            <person name="Guttman D.S."/>
        </authorList>
    </citation>
    <scope>NUCLEOTIDE SEQUENCE [LARGE SCALE GENOMIC DNA]</scope>
    <source>
        <strain evidence="2 3">ICMP 7496</strain>
    </source>
</reference>
<dbReference type="Pfam" id="PF06568">
    <property type="entry name" value="YjiS-like"/>
    <property type="match status" value="1"/>
</dbReference>
<evidence type="ECO:0000313" key="3">
    <source>
        <dbReference type="Proteomes" id="UP000269872"/>
    </source>
</evidence>
<feature type="domain" description="YjiS-like" evidence="1">
    <location>
        <begin position="40"/>
        <end position="73"/>
    </location>
</feature>
<comment type="caution">
    <text evidence="2">The sequence shown here is derived from an EMBL/GenBank/DDBJ whole genome shotgun (WGS) entry which is preliminary data.</text>
</comment>
<gene>
    <name evidence="2" type="ORF">ALP05_01525</name>
</gene>
<evidence type="ECO:0000313" key="2">
    <source>
        <dbReference type="EMBL" id="RMV74657.1"/>
    </source>
</evidence>
<dbReference type="EMBL" id="RBUY01000107">
    <property type="protein sequence ID" value="RMV74657.1"/>
    <property type="molecule type" value="Genomic_DNA"/>
</dbReference>